<dbReference type="AlphaFoldDB" id="A8Q678"/>
<comment type="caution">
    <text evidence="3">The sequence shown here is derived from an EMBL/GenBank/DDBJ whole genome shotgun (WGS) entry which is preliminary data.</text>
</comment>
<dbReference type="Proteomes" id="UP000008837">
    <property type="component" value="Unassembled WGS sequence"/>
</dbReference>
<proteinExistence type="predicted"/>
<organism evidence="3 4">
    <name type="scientific">Malassezia globosa (strain ATCC MYA-4612 / CBS 7966)</name>
    <name type="common">Dandruff-associated fungus</name>
    <dbReference type="NCBI Taxonomy" id="425265"/>
    <lineage>
        <taxon>Eukaryota</taxon>
        <taxon>Fungi</taxon>
        <taxon>Dikarya</taxon>
        <taxon>Basidiomycota</taxon>
        <taxon>Ustilaginomycotina</taxon>
        <taxon>Malasseziomycetes</taxon>
        <taxon>Malasseziales</taxon>
        <taxon>Malasseziaceae</taxon>
        <taxon>Malassezia</taxon>
    </lineage>
</organism>
<feature type="compositionally biased region" description="Low complexity" evidence="1">
    <location>
        <begin position="176"/>
        <end position="193"/>
    </location>
</feature>
<feature type="compositionally biased region" description="Polar residues" evidence="1">
    <location>
        <begin position="305"/>
        <end position="318"/>
    </location>
</feature>
<evidence type="ECO:0000256" key="1">
    <source>
        <dbReference type="SAM" id="MobiDB-lite"/>
    </source>
</evidence>
<dbReference type="InParanoid" id="A8Q678"/>
<name>A8Q678_MALGO</name>
<keyword evidence="4" id="KW-1185">Reference proteome</keyword>
<sequence>METSGSLIWVCHIDTEQCVGIRSPFNTYSRRSVWFQRKAIIITAIFLALLIILIIGLAVFLRDIGVGARYDDSDDETLDLDDEENEDHWGSHSRMSQRIRHPHKLFRRRLRRRARVSNRAHRHLRPSRHASEMQVDVSALDPPIPHAMHLTSPVPQEHVSDTTASPQSALADSSRTRTPSSVRSPSRYPRTSTNIDQTDIDAVDALPMDPFATVPPCYGTVNVREQRMREKLHPMQSLSESSSSSRIHDQCVESAPETSALCAHISTDEKSTLEALYNASSAPALNLTTNNEALAPPTAPEWTDPQDNSHVQQGSSRRNMLPGPPVSFESRYDLYAPLASDTKAQEAEAERAGLATLLPSMPGLHPTDASYLPVTYLPQYDQHASNERDVADLELGLRAPSPANTEDDMLPLPSAPIMHDV</sequence>
<evidence type="ECO:0000256" key="2">
    <source>
        <dbReference type="SAM" id="Phobius"/>
    </source>
</evidence>
<feature type="transmembrane region" description="Helical" evidence="2">
    <location>
        <begin position="39"/>
        <end position="61"/>
    </location>
</feature>
<dbReference type="VEuPathDB" id="FungiDB:MGL_2874"/>
<evidence type="ECO:0000313" key="4">
    <source>
        <dbReference type="Proteomes" id="UP000008837"/>
    </source>
</evidence>
<protein>
    <submittedName>
        <fullName evidence="3">Uncharacterized protein</fullName>
    </submittedName>
</protein>
<keyword evidence="2" id="KW-0472">Membrane</keyword>
<feature type="region of interest" description="Disordered" evidence="1">
    <location>
        <begin position="399"/>
        <end position="421"/>
    </location>
</feature>
<dbReference type="OrthoDB" id="10319305at2759"/>
<reference evidence="3 4" key="1">
    <citation type="journal article" date="2007" name="Proc. Natl. Acad. Sci. U.S.A.">
        <title>Dandruff-associated Malassezia genomes reveal convergent and divergent virulence traits shared with plant and human fungal pathogens.</title>
        <authorList>
            <person name="Xu J."/>
            <person name="Saunders C.W."/>
            <person name="Hu P."/>
            <person name="Grant R.A."/>
            <person name="Boekhout T."/>
            <person name="Kuramae E.E."/>
            <person name="Kronstad J.W."/>
            <person name="Deangelis Y.M."/>
            <person name="Reeder N.L."/>
            <person name="Johnstone K.R."/>
            <person name="Leland M."/>
            <person name="Fieno A.M."/>
            <person name="Begley W.M."/>
            <person name="Sun Y."/>
            <person name="Lacey M.P."/>
            <person name="Chaudhary T."/>
            <person name="Keough T."/>
            <person name="Chu L."/>
            <person name="Sears R."/>
            <person name="Yuan B."/>
            <person name="Dawson T.L.Jr."/>
        </authorList>
    </citation>
    <scope>NUCLEOTIDE SEQUENCE [LARGE SCALE GENOMIC DNA]</scope>
    <source>
        <strain evidence="4">ATCC MYA-4612 / CBS 7966</strain>
    </source>
</reference>
<accession>A8Q678</accession>
<dbReference type="RefSeq" id="XP_001729888.1">
    <property type="nucleotide sequence ID" value="XM_001729836.1"/>
</dbReference>
<gene>
    <name evidence="3" type="ORF">MGL_2874</name>
</gene>
<feature type="region of interest" description="Disordered" evidence="1">
    <location>
        <begin position="291"/>
        <end position="325"/>
    </location>
</feature>
<keyword evidence="2" id="KW-1133">Transmembrane helix</keyword>
<dbReference type="GeneID" id="5854195"/>
<dbReference type="EMBL" id="AAYY01000010">
    <property type="protein sequence ID" value="EDP42674.1"/>
    <property type="molecule type" value="Genomic_DNA"/>
</dbReference>
<feature type="region of interest" description="Disordered" evidence="1">
    <location>
        <begin position="144"/>
        <end position="194"/>
    </location>
</feature>
<feature type="region of interest" description="Disordered" evidence="1">
    <location>
        <begin position="73"/>
        <end position="98"/>
    </location>
</feature>
<dbReference type="KEGG" id="mgl:MGL_2874"/>
<feature type="compositionally biased region" description="Acidic residues" evidence="1">
    <location>
        <begin position="73"/>
        <end position="86"/>
    </location>
</feature>
<evidence type="ECO:0000313" key="3">
    <source>
        <dbReference type="EMBL" id="EDP42674.1"/>
    </source>
</evidence>
<feature type="compositionally biased region" description="Polar residues" evidence="1">
    <location>
        <begin position="161"/>
        <end position="171"/>
    </location>
</feature>
<keyword evidence="2" id="KW-0812">Transmembrane</keyword>